<evidence type="ECO:0000259" key="11">
    <source>
        <dbReference type="SMART" id="SM00849"/>
    </source>
</evidence>
<keyword evidence="1 9" id="KW-0963">Cytoplasm</keyword>
<feature type="domain" description="Metallo-beta-lactamase" evidence="11">
    <location>
        <begin position="123"/>
        <end position="319"/>
    </location>
</feature>
<evidence type="ECO:0000256" key="9">
    <source>
        <dbReference type="HAMAP-Rule" id="MF_01491"/>
    </source>
</evidence>
<dbReference type="Proteomes" id="UP000239861">
    <property type="component" value="Unassembled WGS sequence"/>
</dbReference>
<keyword evidence="3" id="KW-0479">Metal-binding</keyword>
<dbReference type="GO" id="GO:0004534">
    <property type="term" value="F:5'-3' RNA exonuclease activity"/>
    <property type="evidence" value="ECO:0007669"/>
    <property type="project" value="UniProtKB-UniRule"/>
</dbReference>
<evidence type="ECO:0000256" key="5">
    <source>
        <dbReference type="ARBA" id="ARBA00022801"/>
    </source>
</evidence>
<dbReference type="GO" id="GO:0003723">
    <property type="term" value="F:RNA binding"/>
    <property type="evidence" value="ECO:0007669"/>
    <property type="project" value="UniProtKB-UniRule"/>
</dbReference>
<dbReference type="SUPFAM" id="SSF56281">
    <property type="entry name" value="Metallo-hydrolase/oxidoreductase"/>
    <property type="match status" value="1"/>
</dbReference>
<keyword evidence="8 9" id="KW-0694">RNA-binding</keyword>
<organism evidence="12 13">
    <name type="scientific">Malaciobacter marinus</name>
    <dbReference type="NCBI Taxonomy" id="505249"/>
    <lineage>
        <taxon>Bacteria</taxon>
        <taxon>Pseudomonadati</taxon>
        <taxon>Campylobacterota</taxon>
        <taxon>Epsilonproteobacteria</taxon>
        <taxon>Campylobacterales</taxon>
        <taxon>Arcobacteraceae</taxon>
        <taxon>Malaciobacter</taxon>
    </lineage>
</organism>
<evidence type="ECO:0000256" key="7">
    <source>
        <dbReference type="ARBA" id="ARBA00022839"/>
    </source>
</evidence>
<evidence type="ECO:0000256" key="8">
    <source>
        <dbReference type="ARBA" id="ARBA00022884"/>
    </source>
</evidence>
<dbReference type="Pfam" id="PF00753">
    <property type="entry name" value="Lactamase_B"/>
    <property type="match status" value="1"/>
</dbReference>
<dbReference type="PANTHER" id="PTHR43694:SF1">
    <property type="entry name" value="RIBONUCLEASE J"/>
    <property type="match status" value="1"/>
</dbReference>
<evidence type="ECO:0000313" key="12">
    <source>
        <dbReference type="EMBL" id="PPK61370.1"/>
    </source>
</evidence>
<dbReference type="GO" id="GO:0006364">
    <property type="term" value="P:rRNA processing"/>
    <property type="evidence" value="ECO:0007669"/>
    <property type="project" value="UniProtKB-UniRule"/>
</dbReference>
<keyword evidence="9" id="KW-0698">rRNA processing</keyword>
<comment type="subunit">
    <text evidence="9">Homodimer, may be a subunit of the RNA degradosome.</text>
</comment>
<dbReference type="GO" id="GO:0008270">
    <property type="term" value="F:zinc ion binding"/>
    <property type="evidence" value="ECO:0007669"/>
    <property type="project" value="InterPro"/>
</dbReference>
<comment type="similarity">
    <text evidence="9">Belongs to the metallo-beta-lactamase superfamily. RNA-metabolizing metallo-beta-lactamase-like family. Bacterial RNase J subfamily.</text>
</comment>
<evidence type="ECO:0000313" key="13">
    <source>
        <dbReference type="Proteomes" id="UP000239861"/>
    </source>
</evidence>
<keyword evidence="6" id="KW-0862">Zinc</keyword>
<dbReference type="AlphaFoldDB" id="A0AB36ZW57"/>
<dbReference type="CDD" id="cd07714">
    <property type="entry name" value="RNaseJ_MBL-fold"/>
    <property type="match status" value="1"/>
</dbReference>
<dbReference type="Gene3D" id="3.40.50.10710">
    <property type="entry name" value="Metallo-hydrolase/oxidoreductase"/>
    <property type="match status" value="1"/>
</dbReference>
<proteinExistence type="inferred from homology"/>
<dbReference type="Pfam" id="PF22505">
    <property type="entry name" value="RNase_J_b_CASP"/>
    <property type="match status" value="1"/>
</dbReference>
<comment type="caution">
    <text evidence="12">The sequence shown here is derived from an EMBL/GenBank/DDBJ whole genome shotgun (WGS) entry which is preliminary data.</text>
</comment>
<comment type="subcellular location">
    <subcellularLocation>
        <location evidence="9">Cytoplasm</location>
    </subcellularLocation>
</comment>
<dbReference type="PANTHER" id="PTHR43694">
    <property type="entry name" value="RIBONUCLEASE J"/>
    <property type="match status" value="1"/>
</dbReference>
<dbReference type="InterPro" id="IPR011108">
    <property type="entry name" value="RMMBL"/>
</dbReference>
<protein>
    <recommendedName>
        <fullName evidence="9">Ribonuclease J</fullName>
        <shortName evidence="9">RNase J</shortName>
        <ecNumber evidence="9">3.1.-.-</ecNumber>
    </recommendedName>
</protein>
<dbReference type="Pfam" id="PF17770">
    <property type="entry name" value="RNase_J_C"/>
    <property type="match status" value="1"/>
</dbReference>
<sequence>MEEKKVQEDKVEQHNPKQQQKSSTNTRPRSNNKPTSTTTKNSTEKASTSTEEDNKKNINNNNQRKRKPRPKFQKGDGWISDLKKAHLINEKIHRDRLNPHYKLNLNTNAKVRITPLGGLGEIGGNMMVIETENCAIIVDVGMSFPDDDMHGVDILIPDFTYIREIKNKIAGIVITHGHEDHIGAMPYLFKEMQFPVYGTSLPLEMIGSKFDEHKMREHRKFFRAIQKRTPIKIGEFEVEWMHITHSIIDSSSIAVKTEAGTIIHTGDFKIDHTPIDGYPTDLHRLAHYGEQGVLLLTSDSTNSHSPGFTKSEKTVGPTFDRIFATAKGRVIMSTFSSNVHRISQAIDRGIKHNRKICIIGRSMEKNLDLAMTLGYIKFPKEAFIDPHEVNKYNDNEVLIVTTGSQGEPMSALYRMSIHEHRHIKIKPTDQVILSAKAIPGNEASVSGIMNHLLKAGAKVAYKDFSDIHVSGHAAQEEQKLMLRLIKPKFFMPVHGEYNHALKHGETGVECGVLERNLYIMSDGEQVEVTPKYLKKVKTVKTGKVYIDNQLNNKIADDIVIDRQTMANEGVVMIVAQVNEDDRTLAQKPRVTSFGLVPNKQDRFFAKEIEDILLIALKNAKPGIFKNNKILEDEIRKVVRKHCFRKYKKYPMIVPTLIVQ</sequence>
<evidence type="ECO:0000256" key="4">
    <source>
        <dbReference type="ARBA" id="ARBA00022759"/>
    </source>
</evidence>
<evidence type="ECO:0000256" key="1">
    <source>
        <dbReference type="ARBA" id="ARBA00022490"/>
    </source>
</evidence>
<dbReference type="GO" id="GO:0004521">
    <property type="term" value="F:RNA endonuclease activity"/>
    <property type="evidence" value="ECO:0007669"/>
    <property type="project" value="UniProtKB-UniRule"/>
</dbReference>
<evidence type="ECO:0000256" key="3">
    <source>
        <dbReference type="ARBA" id="ARBA00022723"/>
    </source>
</evidence>
<feature type="compositionally biased region" description="Low complexity" evidence="10">
    <location>
        <begin position="31"/>
        <end position="49"/>
    </location>
</feature>
<dbReference type="Pfam" id="PF07521">
    <property type="entry name" value="RMMBL"/>
    <property type="match status" value="1"/>
</dbReference>
<gene>
    <name evidence="9" type="primary">rnj</name>
    <name evidence="12" type="ORF">B0F89_11015</name>
</gene>
<feature type="binding site" evidence="9">
    <location>
        <begin position="468"/>
        <end position="472"/>
    </location>
    <ligand>
        <name>substrate</name>
    </ligand>
</feature>
<name>A0AB36ZW57_9BACT</name>
<dbReference type="InterPro" id="IPR001587">
    <property type="entry name" value="RNase_J_CS"/>
</dbReference>
<dbReference type="EC" id="3.1.-.-" evidence="9"/>
<keyword evidence="7 9" id="KW-0269">Exonuclease</keyword>
<dbReference type="RefSeq" id="WP_228145312.1">
    <property type="nucleotide sequence ID" value="NZ_FUYO01000013.1"/>
</dbReference>
<dbReference type="InterPro" id="IPR001279">
    <property type="entry name" value="Metallo-B-lactamas"/>
</dbReference>
<dbReference type="GO" id="GO:0005737">
    <property type="term" value="C:cytoplasm"/>
    <property type="evidence" value="ECO:0007669"/>
    <property type="project" value="UniProtKB-SubCell"/>
</dbReference>
<comment type="function">
    <text evidence="9">An RNase that has 5'-3' exonuclease and possibly endonuclease activity. Involved in maturation of rRNA and in some organisms also mRNA maturation and/or decay.</text>
</comment>
<feature type="region of interest" description="Disordered" evidence="10">
    <location>
        <begin position="1"/>
        <end position="77"/>
    </location>
</feature>
<dbReference type="InterPro" id="IPR036866">
    <property type="entry name" value="RibonucZ/Hydroxyglut_hydro"/>
</dbReference>
<accession>A0AB36ZW57</accession>
<dbReference type="Gene3D" id="3.10.20.580">
    <property type="match status" value="1"/>
</dbReference>
<keyword evidence="2 9" id="KW-0540">Nuclease</keyword>
<dbReference type="PROSITE" id="PS01292">
    <property type="entry name" value="UPF0036"/>
    <property type="match status" value="1"/>
</dbReference>
<dbReference type="InterPro" id="IPR041636">
    <property type="entry name" value="RNase_J_C"/>
</dbReference>
<dbReference type="InterPro" id="IPR004613">
    <property type="entry name" value="RNase_J"/>
</dbReference>
<dbReference type="InterPro" id="IPR055132">
    <property type="entry name" value="RNase_J_b_CASP"/>
</dbReference>
<dbReference type="HAMAP" id="MF_01491">
    <property type="entry name" value="RNase_J_bact"/>
    <property type="match status" value="1"/>
</dbReference>
<dbReference type="InterPro" id="IPR042173">
    <property type="entry name" value="RNase_J_2"/>
</dbReference>
<feature type="compositionally biased region" description="Basic residues" evidence="10">
    <location>
        <begin position="63"/>
        <end position="72"/>
    </location>
</feature>
<feature type="compositionally biased region" description="Polar residues" evidence="10">
    <location>
        <begin position="16"/>
        <end position="29"/>
    </location>
</feature>
<reference evidence="12 13" key="1">
    <citation type="submission" date="2018-02" db="EMBL/GenBank/DDBJ databases">
        <title>Subsurface microbial communities from deep shales in Ohio and West Virginia, USA.</title>
        <authorList>
            <person name="Wrighton K."/>
        </authorList>
    </citation>
    <scope>NUCLEOTIDE SEQUENCE [LARGE SCALE GENOMIC DNA]</scope>
    <source>
        <strain evidence="12 13">MARC-MIP3H16</strain>
    </source>
</reference>
<evidence type="ECO:0000256" key="2">
    <source>
        <dbReference type="ARBA" id="ARBA00022722"/>
    </source>
</evidence>
<dbReference type="Gene3D" id="3.60.15.10">
    <property type="entry name" value="Ribonuclease Z/Hydroxyacylglutathione hydrolase-like"/>
    <property type="match status" value="1"/>
</dbReference>
<dbReference type="SMART" id="SM00849">
    <property type="entry name" value="Lactamase_B"/>
    <property type="match status" value="1"/>
</dbReference>
<keyword evidence="4 9" id="KW-0255">Endonuclease</keyword>
<feature type="compositionally biased region" description="Basic and acidic residues" evidence="10">
    <location>
        <begin position="1"/>
        <end position="15"/>
    </location>
</feature>
<evidence type="ECO:0000256" key="6">
    <source>
        <dbReference type="ARBA" id="ARBA00022833"/>
    </source>
</evidence>
<keyword evidence="5 9" id="KW-0378">Hydrolase</keyword>
<dbReference type="NCBIfam" id="TIGR00649">
    <property type="entry name" value="MG423"/>
    <property type="match status" value="1"/>
</dbReference>
<evidence type="ECO:0000256" key="10">
    <source>
        <dbReference type="SAM" id="MobiDB-lite"/>
    </source>
</evidence>
<dbReference type="EMBL" id="PTIW01000010">
    <property type="protein sequence ID" value="PPK61370.1"/>
    <property type="molecule type" value="Genomic_DNA"/>
</dbReference>
<dbReference type="InterPro" id="IPR030854">
    <property type="entry name" value="RNase_J_bac"/>
</dbReference>